<proteinExistence type="predicted"/>
<name>A0ABQ8A3E0_BRANA</name>
<keyword evidence="1" id="KW-0694">RNA-binding</keyword>
<evidence type="ECO:0008006" key="4">
    <source>
        <dbReference type="Google" id="ProtNLM"/>
    </source>
</evidence>
<evidence type="ECO:0000256" key="1">
    <source>
        <dbReference type="ARBA" id="ARBA00022884"/>
    </source>
</evidence>
<evidence type="ECO:0000313" key="3">
    <source>
        <dbReference type="Proteomes" id="UP000824890"/>
    </source>
</evidence>
<dbReference type="Gene3D" id="3.30.70.330">
    <property type="match status" value="2"/>
</dbReference>
<keyword evidence="3" id="KW-1185">Reference proteome</keyword>
<reference evidence="2 3" key="1">
    <citation type="submission" date="2021-05" db="EMBL/GenBank/DDBJ databases">
        <title>Genome Assembly of Synthetic Allotetraploid Brassica napus Reveals Homoeologous Exchanges between Subgenomes.</title>
        <authorList>
            <person name="Davis J.T."/>
        </authorList>
    </citation>
    <scope>NUCLEOTIDE SEQUENCE [LARGE SCALE GENOMIC DNA]</scope>
    <source>
        <strain evidence="3">cv. Da-Ae</strain>
        <tissue evidence="2">Seedling</tissue>
    </source>
</reference>
<dbReference type="InterPro" id="IPR035979">
    <property type="entry name" value="RBD_domain_sf"/>
</dbReference>
<dbReference type="InterPro" id="IPR012677">
    <property type="entry name" value="Nucleotide-bd_a/b_plait_sf"/>
</dbReference>
<dbReference type="Proteomes" id="UP000824890">
    <property type="component" value="Unassembled WGS sequence"/>
</dbReference>
<dbReference type="PANTHER" id="PTHR23236:SF56">
    <property type="entry name" value="RRM DOMAIN-CONTAINING PROTEIN"/>
    <property type="match status" value="1"/>
</dbReference>
<organism evidence="2 3">
    <name type="scientific">Brassica napus</name>
    <name type="common">Rape</name>
    <dbReference type="NCBI Taxonomy" id="3708"/>
    <lineage>
        <taxon>Eukaryota</taxon>
        <taxon>Viridiplantae</taxon>
        <taxon>Streptophyta</taxon>
        <taxon>Embryophyta</taxon>
        <taxon>Tracheophyta</taxon>
        <taxon>Spermatophyta</taxon>
        <taxon>Magnoliopsida</taxon>
        <taxon>eudicotyledons</taxon>
        <taxon>Gunneridae</taxon>
        <taxon>Pentapetalae</taxon>
        <taxon>rosids</taxon>
        <taxon>malvids</taxon>
        <taxon>Brassicales</taxon>
        <taxon>Brassicaceae</taxon>
        <taxon>Brassiceae</taxon>
        <taxon>Brassica</taxon>
    </lineage>
</organism>
<accession>A0ABQ8A3E0</accession>
<dbReference type="EMBL" id="JAGKQM010000014">
    <property type="protein sequence ID" value="KAH0887042.1"/>
    <property type="molecule type" value="Genomic_DNA"/>
</dbReference>
<dbReference type="SUPFAM" id="SSF54928">
    <property type="entry name" value="RNA-binding domain, RBD"/>
    <property type="match status" value="2"/>
</dbReference>
<protein>
    <recommendedName>
        <fullName evidence="4">RRM domain-containing protein</fullName>
    </recommendedName>
</protein>
<evidence type="ECO:0000313" key="2">
    <source>
        <dbReference type="EMBL" id="KAH0887042.1"/>
    </source>
</evidence>
<gene>
    <name evidence="2" type="ORF">HID58_063138</name>
</gene>
<sequence>MDMYSSQNRSVAKGPIRFESEAALEAFIEKSSRPRVRMSVEGFNPYRPEDEIKRELVNHFESCGEDFRVIVPADPIVDSRFGIMVKGYDTSLPADEVESVLRTHFSSCGEITHVYISTPNNRANIYFSEEEGEALALGLHGSEVRGFRITTRRLATVRSNPLLAPGQTRRIGYTAPAHLIEFAPEIRRKVMAFKRIKRTMKKVMAFKRMKRTLKTSLSLFYHLAPSKAQCMMTLLFVCVWMLSCGEVFRVIVPTDFIVDRRAFVILLGHGAEEKALQLNGSDIGDWNALVKHATNYCSLFGIAVLGYDTSLPEDEIESKLTANFSSCGKITHVFVCPLDECTNIYFSKEEGEASALDLNGSEVGGFKITTMRVATVRSNPPLAPGETRIGYSIPAHFIEFARENEEKLNDYMTK</sequence>
<comment type="caution">
    <text evidence="2">The sequence shown here is derived from an EMBL/GenBank/DDBJ whole genome shotgun (WGS) entry which is preliminary data.</text>
</comment>
<dbReference type="PANTHER" id="PTHR23236">
    <property type="entry name" value="EUKARYOTIC TRANSLATION INITIATION FACTOR 4B/4H"/>
    <property type="match status" value="1"/>
</dbReference>